<keyword evidence="9" id="KW-0830">Ubiquinone</keyword>
<dbReference type="Gene3D" id="1.20.58.1610">
    <property type="entry name" value="NADH:ubiquinone/plastoquinone oxidoreductase, chain 3"/>
    <property type="match status" value="1"/>
</dbReference>
<evidence type="ECO:0000256" key="8">
    <source>
        <dbReference type="ARBA" id="ARBA00049551"/>
    </source>
</evidence>
<evidence type="ECO:0000256" key="1">
    <source>
        <dbReference type="ARBA" id="ARBA00004370"/>
    </source>
</evidence>
<feature type="transmembrane region" description="Helical" evidence="9">
    <location>
        <begin position="84"/>
        <end position="104"/>
    </location>
</feature>
<dbReference type="GO" id="GO:0031966">
    <property type="term" value="C:mitochondrial membrane"/>
    <property type="evidence" value="ECO:0007669"/>
    <property type="project" value="UniProtKB-SubCell"/>
</dbReference>
<keyword evidence="5 9" id="KW-0812">Transmembrane</keyword>
<dbReference type="AlphaFoldDB" id="A0A1P8C765"/>
<feature type="transmembrane region" description="Helical" evidence="9">
    <location>
        <begin position="55"/>
        <end position="77"/>
    </location>
</feature>
<dbReference type="InterPro" id="IPR038430">
    <property type="entry name" value="NDAH_ubi_oxred_su3_sf"/>
</dbReference>
<dbReference type="InterPro" id="IPR000440">
    <property type="entry name" value="NADH_UbQ/plastoQ_OxRdtase_su3"/>
</dbReference>
<dbReference type="EMBL" id="KU746818">
    <property type="protein sequence ID" value="AOT84240.1"/>
    <property type="molecule type" value="Genomic_DNA"/>
</dbReference>
<geneLocation type="mitochondrion" evidence="10"/>
<protein>
    <recommendedName>
        <fullName evidence="3 9">NADH-ubiquinone oxidoreductase chain 3</fullName>
        <ecNumber evidence="9">7.1.1.2</ecNumber>
    </recommendedName>
</protein>
<evidence type="ECO:0000256" key="2">
    <source>
        <dbReference type="ARBA" id="ARBA00008472"/>
    </source>
</evidence>
<dbReference type="GO" id="GO:0008137">
    <property type="term" value="F:NADH dehydrogenase (ubiquinone) activity"/>
    <property type="evidence" value="ECO:0007669"/>
    <property type="project" value="UniProtKB-UniRule"/>
</dbReference>
<keyword evidence="9" id="KW-0679">Respiratory chain</keyword>
<keyword evidence="6 9" id="KW-1133">Transmembrane helix</keyword>
<reference evidence="10" key="1">
    <citation type="journal article" date="2017" name="Sci. Rep.">
        <title>Mitochondrial genome diversity in dagger and needle nematodes (Nematoda: Longidoridae).</title>
        <authorList>
            <person name="Palomares-Rius J.E."/>
            <person name="Cantalapiedra-Navarrete C."/>
            <person name="Archidona-Yuste A."/>
            <person name="Blok V.C."/>
            <person name="Castillo P."/>
        </authorList>
    </citation>
    <scope>NUCLEOTIDE SEQUENCE</scope>
    <source>
        <strain evidence="10">AR31</strain>
    </source>
</reference>
<dbReference type="CTD" id="4537"/>
<dbReference type="Pfam" id="PF00507">
    <property type="entry name" value="Oxidored_q4"/>
    <property type="match status" value="1"/>
</dbReference>
<comment type="subcellular location">
    <subcellularLocation>
        <location evidence="1">Membrane</location>
    </subcellularLocation>
    <subcellularLocation>
        <location evidence="9">Mitochondrion membrane</location>
        <topology evidence="9">Multi-pass membrane protein</topology>
    </subcellularLocation>
</comment>
<dbReference type="RefSeq" id="YP_009346429.1">
    <property type="nucleotide sequence ID" value="NC_033867.1"/>
</dbReference>
<keyword evidence="9" id="KW-0520">NAD</keyword>
<accession>A0A1P8C765</accession>
<keyword evidence="9" id="KW-1278">Translocase</keyword>
<evidence type="ECO:0000256" key="3">
    <source>
        <dbReference type="ARBA" id="ARBA00021007"/>
    </source>
</evidence>
<gene>
    <name evidence="10" type="primary">ND3</name>
</gene>
<dbReference type="GeneID" id="31080061"/>
<comment type="similarity">
    <text evidence="2 9">Belongs to the complex I subunit 3 family.</text>
</comment>
<evidence type="ECO:0000256" key="7">
    <source>
        <dbReference type="ARBA" id="ARBA00023136"/>
    </source>
</evidence>
<comment type="catalytic activity">
    <reaction evidence="8 9">
        <text>a ubiquinone + NADH + 5 H(+)(in) = a ubiquinol + NAD(+) + 4 H(+)(out)</text>
        <dbReference type="Rhea" id="RHEA:29091"/>
        <dbReference type="Rhea" id="RHEA-COMP:9565"/>
        <dbReference type="Rhea" id="RHEA-COMP:9566"/>
        <dbReference type="ChEBI" id="CHEBI:15378"/>
        <dbReference type="ChEBI" id="CHEBI:16389"/>
        <dbReference type="ChEBI" id="CHEBI:17976"/>
        <dbReference type="ChEBI" id="CHEBI:57540"/>
        <dbReference type="ChEBI" id="CHEBI:57945"/>
        <dbReference type="EC" id="7.1.1.2"/>
    </reaction>
</comment>
<feature type="transmembrane region" description="Helical" evidence="9">
    <location>
        <begin position="7"/>
        <end position="26"/>
    </location>
</feature>
<evidence type="ECO:0000256" key="4">
    <source>
        <dbReference type="ARBA" id="ARBA00022448"/>
    </source>
</evidence>
<comment type="function">
    <text evidence="9">Core subunit of the mitochondrial membrane respiratory chain NADH dehydrogenase (Complex I) which catalyzes electron transfer from NADH through the respiratory chain, using ubiquinone as an electron acceptor. Essential for the catalytic activity of complex I.</text>
</comment>
<dbReference type="EC" id="7.1.1.2" evidence="9"/>
<keyword evidence="7 9" id="KW-0472">Membrane</keyword>
<proteinExistence type="inferred from homology"/>
<keyword evidence="9" id="KW-0249">Electron transport</keyword>
<name>A0A1P8C765_9BILA</name>
<sequence>MVILTSFMAMVSIIMLLGGIQAWASYNWKSAWNSLTALESGFESLKISNLFSSPFFMMAILFVLFDIELVLLIPSILNSNSQILITMMLIITLMATTLMVEWIWSGLKWAV</sequence>
<evidence type="ECO:0000256" key="6">
    <source>
        <dbReference type="ARBA" id="ARBA00022989"/>
    </source>
</evidence>
<keyword evidence="9 10" id="KW-0496">Mitochondrion</keyword>
<evidence type="ECO:0000313" key="10">
    <source>
        <dbReference type="EMBL" id="AOT84240.1"/>
    </source>
</evidence>
<evidence type="ECO:0000256" key="5">
    <source>
        <dbReference type="ARBA" id="ARBA00022692"/>
    </source>
</evidence>
<organism evidence="10">
    <name type="scientific">Longidorus vineacola</name>
    <dbReference type="NCBI Taxonomy" id="241698"/>
    <lineage>
        <taxon>Eukaryota</taxon>
        <taxon>Metazoa</taxon>
        <taxon>Ecdysozoa</taxon>
        <taxon>Nematoda</taxon>
        <taxon>Enoplea</taxon>
        <taxon>Dorylaimia</taxon>
        <taxon>Dorylaimida</taxon>
        <taxon>Dorylaimina</taxon>
        <taxon>Longidoroidea</taxon>
        <taxon>Longidoridae</taxon>
        <taxon>Longidorus</taxon>
    </lineage>
</organism>
<keyword evidence="4 9" id="KW-0813">Transport</keyword>
<evidence type="ECO:0000256" key="9">
    <source>
        <dbReference type="RuleBase" id="RU003640"/>
    </source>
</evidence>